<keyword evidence="3" id="KW-1185">Reference proteome</keyword>
<reference evidence="2 3" key="2">
    <citation type="submission" date="2014-03" db="EMBL/GenBank/DDBJ databases">
        <title>The Genome Sequence of Anncaliia algerae insect isolate PRA339.</title>
        <authorList>
            <consortium name="The Broad Institute Genome Sequencing Platform"/>
            <consortium name="The Broad Institute Genome Sequencing Center for Infectious Disease"/>
            <person name="Cuomo C."/>
            <person name="Becnel J."/>
            <person name="Sanscrainte N."/>
            <person name="Walker B."/>
            <person name="Young S.K."/>
            <person name="Zeng Q."/>
            <person name="Gargeya S."/>
            <person name="Fitzgerald M."/>
            <person name="Haas B."/>
            <person name="Abouelleil A."/>
            <person name="Alvarado L."/>
            <person name="Arachchi H.M."/>
            <person name="Berlin A.M."/>
            <person name="Chapman S.B."/>
            <person name="Dewar J."/>
            <person name="Goldberg J."/>
            <person name="Griggs A."/>
            <person name="Gujja S."/>
            <person name="Hansen M."/>
            <person name="Howarth C."/>
            <person name="Imamovic A."/>
            <person name="Larimer J."/>
            <person name="McCowan C."/>
            <person name="Murphy C."/>
            <person name="Neiman D."/>
            <person name="Pearson M."/>
            <person name="Priest M."/>
            <person name="Roberts A."/>
            <person name="Saif S."/>
            <person name="Shea T."/>
            <person name="Sisk P."/>
            <person name="Sykes S."/>
            <person name="Wortman J."/>
            <person name="Nusbaum C."/>
            <person name="Birren B."/>
        </authorList>
    </citation>
    <scope>NUCLEOTIDE SEQUENCE [LARGE SCALE GENOMIC DNA]</scope>
    <source>
        <strain evidence="2 3">PRA339</strain>
    </source>
</reference>
<feature type="chain" id="PRO_5001571933" evidence="1">
    <location>
        <begin position="17"/>
        <end position="329"/>
    </location>
</feature>
<evidence type="ECO:0000256" key="1">
    <source>
        <dbReference type="SAM" id="SignalP"/>
    </source>
</evidence>
<sequence>MEVVHFLLLFLIYVNSLSNQTLKDEIEPMLKSYFKESYKNLPRILRKDAVLVVIKDDPYYQIFKEVIPLKDDQALLVQVKDNKVITSVFNTLKSLEKVLNDKFIYFISSERAINIYNLLESKEINVHCNKTSTVLLENSKINNLVTNIKNKLQMFDNYQLTNDIFYLSVKTHKKSKIFTIKIKGLPEFKCTEIISDEKFIKELENDLEEIFRKNLLKSYSFDSEKMLFMDNYIIDVINYLYSHNYIYSKDTNKYHSLIPSLFSYSVCDLHSTRLNPYEMIKGGITFNTALNDDKLVNIINYNLFKEVVLFTDEIIFTKFSNYYWNIKSN</sequence>
<name>A0A059F3W2_9MICR</name>
<evidence type="ECO:0000313" key="2">
    <source>
        <dbReference type="EMBL" id="KCZ81674.1"/>
    </source>
</evidence>
<dbReference type="Proteomes" id="UP000030655">
    <property type="component" value="Unassembled WGS sequence"/>
</dbReference>
<evidence type="ECO:0000313" key="3">
    <source>
        <dbReference type="Proteomes" id="UP000030655"/>
    </source>
</evidence>
<dbReference type="OrthoDB" id="10356744at2759"/>
<organism evidence="2 3">
    <name type="scientific">Anncaliia algerae PRA339</name>
    <dbReference type="NCBI Taxonomy" id="1288291"/>
    <lineage>
        <taxon>Eukaryota</taxon>
        <taxon>Fungi</taxon>
        <taxon>Fungi incertae sedis</taxon>
        <taxon>Microsporidia</taxon>
        <taxon>Tubulinosematoidea</taxon>
        <taxon>Tubulinosematidae</taxon>
        <taxon>Anncaliia</taxon>
    </lineage>
</organism>
<keyword evidence="1" id="KW-0732">Signal</keyword>
<accession>A0A059F3W2</accession>
<dbReference type="HOGENOM" id="CLU_844589_0_0_1"/>
<proteinExistence type="predicted"/>
<feature type="signal peptide" evidence="1">
    <location>
        <begin position="1"/>
        <end position="16"/>
    </location>
</feature>
<dbReference type="VEuPathDB" id="MicrosporidiaDB:H312_00852"/>
<dbReference type="AlphaFoldDB" id="A0A059F3W2"/>
<reference evidence="3" key="1">
    <citation type="submission" date="2013-02" db="EMBL/GenBank/DDBJ databases">
        <authorList>
            <consortium name="The Broad Institute Genome Sequencing Platform"/>
            <person name="Cuomo C."/>
            <person name="Becnel J."/>
            <person name="Sanscrainte N."/>
            <person name="Walker B."/>
            <person name="Young S.K."/>
            <person name="Zeng Q."/>
            <person name="Gargeya S."/>
            <person name="Fitzgerald M."/>
            <person name="Haas B."/>
            <person name="Abouelleil A."/>
            <person name="Alvarado L."/>
            <person name="Arachchi H.M."/>
            <person name="Berlin A.M."/>
            <person name="Chapman S.B."/>
            <person name="Dewar J."/>
            <person name="Goldberg J."/>
            <person name="Griggs A."/>
            <person name="Gujja S."/>
            <person name="Hansen M."/>
            <person name="Howarth C."/>
            <person name="Imamovic A."/>
            <person name="Larimer J."/>
            <person name="McCowan C."/>
            <person name="Murphy C."/>
            <person name="Neiman D."/>
            <person name="Pearson M."/>
            <person name="Priest M."/>
            <person name="Roberts A."/>
            <person name="Saif S."/>
            <person name="Shea T."/>
            <person name="Sisk P."/>
            <person name="Sykes S."/>
            <person name="Wortman J."/>
            <person name="Nusbaum C."/>
            <person name="Birren B."/>
        </authorList>
    </citation>
    <scope>NUCLEOTIDE SEQUENCE [LARGE SCALE GENOMIC DNA]</scope>
    <source>
        <strain evidence="3">PRA339</strain>
    </source>
</reference>
<dbReference type="EMBL" id="KK365138">
    <property type="protein sequence ID" value="KCZ81674.1"/>
    <property type="molecule type" value="Genomic_DNA"/>
</dbReference>
<gene>
    <name evidence="2" type="ORF">H312_00852</name>
</gene>
<protein>
    <submittedName>
        <fullName evidence="2">Uncharacterized protein</fullName>
    </submittedName>
</protein>